<name>C4J7I7_MAIZE</name>
<protein>
    <submittedName>
        <fullName evidence="1">Uncharacterized protein</fullName>
    </submittedName>
</protein>
<dbReference type="AlphaFoldDB" id="C4J7I7"/>
<dbReference type="EMBL" id="BT086784">
    <property type="protein sequence ID" value="ACR37137.1"/>
    <property type="molecule type" value="mRNA"/>
</dbReference>
<evidence type="ECO:0000313" key="1">
    <source>
        <dbReference type="EMBL" id="ACR37137.1"/>
    </source>
</evidence>
<reference evidence="1" key="2">
    <citation type="submission" date="2012-06" db="EMBL/GenBank/DDBJ databases">
        <authorList>
            <person name="Yu Y."/>
            <person name="Currie J."/>
            <person name="Lomeli R."/>
            <person name="Angelova A."/>
            <person name="Collura K."/>
            <person name="Wissotski M."/>
            <person name="Campos D."/>
            <person name="Kudrna D."/>
            <person name="Golser W."/>
            <person name="Ashely E."/>
            <person name="Descour A."/>
            <person name="Fernandes J."/>
            <person name="Soderlund C."/>
            <person name="Walbot V."/>
        </authorList>
    </citation>
    <scope>NUCLEOTIDE SEQUENCE</scope>
    <source>
        <strain evidence="1">B73</strain>
    </source>
</reference>
<accession>C4J7I7</accession>
<organism evidence="1">
    <name type="scientific">Zea mays</name>
    <name type="common">Maize</name>
    <dbReference type="NCBI Taxonomy" id="4577"/>
    <lineage>
        <taxon>Eukaryota</taxon>
        <taxon>Viridiplantae</taxon>
        <taxon>Streptophyta</taxon>
        <taxon>Embryophyta</taxon>
        <taxon>Tracheophyta</taxon>
        <taxon>Spermatophyta</taxon>
        <taxon>Magnoliopsida</taxon>
        <taxon>Liliopsida</taxon>
        <taxon>Poales</taxon>
        <taxon>Poaceae</taxon>
        <taxon>PACMAD clade</taxon>
        <taxon>Panicoideae</taxon>
        <taxon>Andropogonodae</taxon>
        <taxon>Andropogoneae</taxon>
        <taxon>Tripsacinae</taxon>
        <taxon>Zea</taxon>
    </lineage>
</organism>
<reference evidence="1" key="1">
    <citation type="journal article" date="2009" name="PLoS Genet.">
        <title>Sequencing, mapping, and analysis of 27,455 maize full-length cDNAs.</title>
        <authorList>
            <person name="Soderlund C."/>
            <person name="Descour A."/>
            <person name="Kudrna D."/>
            <person name="Bomhoff M."/>
            <person name="Boyd L."/>
            <person name="Currie J."/>
            <person name="Angelova A."/>
            <person name="Collura K."/>
            <person name="Wissotski M."/>
            <person name="Ashley E."/>
            <person name="Morrow D."/>
            <person name="Fernandes J."/>
            <person name="Walbot V."/>
            <person name="Yu Y."/>
        </authorList>
    </citation>
    <scope>NUCLEOTIDE SEQUENCE</scope>
    <source>
        <strain evidence="1">B73</strain>
    </source>
</reference>
<sequence>MGATDLDEPHCSHRRKNNLFSLERMVSGLLQPLHMTYSLIYLLSIASKFFGANLPLITNLCCPSRDPLVPISASKNIITCSGCLCIVLHKSMKFTKTVFFVPSVRTTRILLVIEEELL</sequence>
<proteinExistence type="evidence at transcript level"/>